<feature type="compositionally biased region" description="Low complexity" evidence="1">
    <location>
        <begin position="269"/>
        <end position="299"/>
    </location>
</feature>
<feature type="compositionally biased region" description="Low complexity" evidence="1">
    <location>
        <begin position="214"/>
        <end position="231"/>
    </location>
</feature>
<feature type="region of interest" description="Disordered" evidence="1">
    <location>
        <begin position="256"/>
        <end position="301"/>
    </location>
</feature>
<dbReference type="Proteomes" id="UP000320762">
    <property type="component" value="Unassembled WGS sequence"/>
</dbReference>
<reference evidence="2 3" key="1">
    <citation type="journal article" date="2019" name="New Phytol.">
        <title>Comparative genomics reveals unique wood-decay strategies and fruiting body development in the Schizophyllaceae.</title>
        <authorList>
            <person name="Almasi E."/>
            <person name="Sahu N."/>
            <person name="Krizsan K."/>
            <person name="Balint B."/>
            <person name="Kovacs G.M."/>
            <person name="Kiss B."/>
            <person name="Cseklye J."/>
            <person name="Drula E."/>
            <person name="Henrissat B."/>
            <person name="Nagy I."/>
            <person name="Chovatia M."/>
            <person name="Adam C."/>
            <person name="LaButti K."/>
            <person name="Lipzen A."/>
            <person name="Riley R."/>
            <person name="Grigoriev I.V."/>
            <person name="Nagy L.G."/>
        </authorList>
    </citation>
    <scope>NUCLEOTIDE SEQUENCE [LARGE SCALE GENOMIC DNA]</scope>
    <source>
        <strain evidence="2 3">NL-1724</strain>
    </source>
</reference>
<evidence type="ECO:0000256" key="1">
    <source>
        <dbReference type="SAM" id="MobiDB-lite"/>
    </source>
</evidence>
<gene>
    <name evidence="2" type="ORF">BD626DRAFT_579199</name>
</gene>
<name>A0A550BRM5_9AGAR</name>
<proteinExistence type="predicted"/>
<protein>
    <submittedName>
        <fullName evidence="2">Uncharacterized protein</fullName>
    </submittedName>
</protein>
<sequence>MERREAGDGIPFCTPEWYPSNQTGTKADGSLIIVLDGPRAGLHVSFTTFTKTKNLTYYKIAPYKALTAWAENCRNHHTDCRISLRVAQNPFSDAVYHQWEAELKAEEERLLRRFARTPAAEADVCHARNPPPTQQDIVPQLCDSQQPSASPKKRTTTHDRGYVAQPSMHCTTAPPTHTQPTREVIQDLSRQFGRAYRPSSRSIDILSSDEEADSSSASYSGRRAPSAPAPGVSITITASCPRAEPSPQPIHRSISKGAARRFPSPSTPLPSASSSRAPSSITHPVRSPARARSTSPRKAQGSGSYLDGMYFLILAHGSPSVITLDEDSARSEMDRFLRLNASPELSIARGWTQALDVAIGVGDSNERPYYVLTTDGASSRIVGDADQAKVELHREDAAGHRVHVHVAMCWSDAMELLRDV</sequence>
<keyword evidence="3" id="KW-1185">Reference proteome</keyword>
<accession>A0A550BRM5</accession>
<feature type="compositionally biased region" description="Polar residues" evidence="1">
    <location>
        <begin position="168"/>
        <end position="181"/>
    </location>
</feature>
<dbReference type="AlphaFoldDB" id="A0A550BRM5"/>
<organism evidence="2 3">
    <name type="scientific">Schizophyllum amplum</name>
    <dbReference type="NCBI Taxonomy" id="97359"/>
    <lineage>
        <taxon>Eukaryota</taxon>
        <taxon>Fungi</taxon>
        <taxon>Dikarya</taxon>
        <taxon>Basidiomycota</taxon>
        <taxon>Agaricomycotina</taxon>
        <taxon>Agaricomycetes</taxon>
        <taxon>Agaricomycetidae</taxon>
        <taxon>Agaricales</taxon>
        <taxon>Schizophyllaceae</taxon>
        <taxon>Schizophyllum</taxon>
    </lineage>
</organism>
<feature type="region of interest" description="Disordered" evidence="1">
    <location>
        <begin position="194"/>
        <end position="233"/>
    </location>
</feature>
<feature type="compositionally biased region" description="Polar residues" evidence="1">
    <location>
        <begin position="134"/>
        <end position="149"/>
    </location>
</feature>
<evidence type="ECO:0000313" key="2">
    <source>
        <dbReference type="EMBL" id="TRM55186.1"/>
    </source>
</evidence>
<evidence type="ECO:0000313" key="3">
    <source>
        <dbReference type="Proteomes" id="UP000320762"/>
    </source>
</evidence>
<dbReference type="EMBL" id="VDMD01000254">
    <property type="protein sequence ID" value="TRM55186.1"/>
    <property type="molecule type" value="Genomic_DNA"/>
</dbReference>
<comment type="caution">
    <text evidence="2">The sequence shown here is derived from an EMBL/GenBank/DDBJ whole genome shotgun (WGS) entry which is preliminary data.</text>
</comment>
<feature type="region of interest" description="Disordered" evidence="1">
    <location>
        <begin position="121"/>
        <end position="181"/>
    </location>
</feature>